<dbReference type="SUPFAM" id="SSF53756">
    <property type="entry name" value="UDP-Glycosyltransferase/glycogen phosphorylase"/>
    <property type="match status" value="1"/>
</dbReference>
<comment type="caution">
    <text evidence="1">The sequence shown here is derived from an EMBL/GenBank/DDBJ whole genome shotgun (WGS) entry which is preliminary data.</text>
</comment>
<keyword evidence="2" id="KW-1185">Reference proteome</keyword>
<dbReference type="EMBL" id="PGTZ01000007">
    <property type="protein sequence ID" value="PJI94252.1"/>
    <property type="molecule type" value="Genomic_DNA"/>
</dbReference>
<accession>A0A2M8WTH4</accession>
<gene>
    <name evidence="1" type="ORF">CLV34_1740</name>
</gene>
<dbReference type="Proteomes" id="UP000231586">
    <property type="component" value="Unassembled WGS sequence"/>
</dbReference>
<name>A0A2M8WTH4_9MICO</name>
<dbReference type="AlphaFoldDB" id="A0A2M8WTH4"/>
<protein>
    <recommendedName>
        <fullName evidence="3">Glycosyltransferase involved in cell wall biosynthesis</fullName>
    </recommendedName>
</protein>
<evidence type="ECO:0000313" key="2">
    <source>
        <dbReference type="Proteomes" id="UP000231586"/>
    </source>
</evidence>
<dbReference type="RefSeq" id="WP_100349810.1">
    <property type="nucleotide sequence ID" value="NZ_PGTZ01000007.1"/>
</dbReference>
<evidence type="ECO:0000313" key="1">
    <source>
        <dbReference type="EMBL" id="PJI94252.1"/>
    </source>
</evidence>
<dbReference type="Gene3D" id="3.40.50.2000">
    <property type="entry name" value="Glycogen Phosphorylase B"/>
    <property type="match status" value="1"/>
</dbReference>
<evidence type="ECO:0008006" key="3">
    <source>
        <dbReference type="Google" id="ProtNLM"/>
    </source>
</evidence>
<dbReference type="OrthoDB" id="3171021at2"/>
<reference evidence="1 2" key="1">
    <citation type="submission" date="2017-11" db="EMBL/GenBank/DDBJ databases">
        <title>Genomic Encyclopedia of Archaeal and Bacterial Type Strains, Phase II (KMG-II): From Individual Species to Whole Genera.</title>
        <authorList>
            <person name="Goeker M."/>
        </authorList>
    </citation>
    <scope>NUCLEOTIDE SEQUENCE [LARGE SCALE GENOMIC DNA]</scope>
    <source>
        <strain evidence="1 2">DSM 22413</strain>
    </source>
</reference>
<organism evidence="1 2">
    <name type="scientific">Luteimicrobium subarcticum</name>
    <dbReference type="NCBI Taxonomy" id="620910"/>
    <lineage>
        <taxon>Bacteria</taxon>
        <taxon>Bacillati</taxon>
        <taxon>Actinomycetota</taxon>
        <taxon>Actinomycetes</taxon>
        <taxon>Micrococcales</taxon>
        <taxon>Luteimicrobium</taxon>
    </lineage>
</organism>
<proteinExistence type="predicted"/>
<sequence length="405" mass="43426">MTGDVVLPDGDGLVVSYCFPPYADTAGIVAAKRVRELGRRVRVLSNAMDATRAVDRGLERIAGDLVTEDVTLATPTGFATWETIEPFAVAARARAATWLDGPGAPTWMYSRAQFAASNVAAALIAADRPGLTWVAEFSDPLSADVRGRVRRSPTDPGSAVADELRALLADAGVEVADTENGYELCEAVTFLRADRVLFTNDRQRAFMTGRCHDASLRTRLDEVGVVVPHPTLDRSFYALEKPVVTLEPGPVHVAYFGNLYANRGLEDLLDAFALLAPEERRRLRFHVFTARPQDVTDAAAARGVADVVRAAPALPYLEFLALSDTMDLLVVTDADTRSQGMPVNPFLPSKVSDYLGSSARIWAVVEEGSALSELDVALRTPVGHVTAAAVALARLAAGTGAVPRR</sequence>